<dbReference type="SUPFAM" id="SSF55154">
    <property type="entry name" value="CYTH-like phosphatases"/>
    <property type="match status" value="1"/>
</dbReference>
<comment type="caution">
    <text evidence="2">The sequence shown here is derived from an EMBL/GenBank/DDBJ whole genome shotgun (WGS) entry which is preliminary data.</text>
</comment>
<evidence type="ECO:0000313" key="2">
    <source>
        <dbReference type="EMBL" id="OGI91708.1"/>
    </source>
</evidence>
<dbReference type="Proteomes" id="UP000179381">
    <property type="component" value="Unassembled WGS sequence"/>
</dbReference>
<evidence type="ECO:0000259" key="1">
    <source>
        <dbReference type="PROSITE" id="PS51707"/>
    </source>
</evidence>
<feature type="domain" description="CYTH" evidence="1">
    <location>
        <begin position="2"/>
        <end position="172"/>
    </location>
</feature>
<gene>
    <name evidence="2" type="ORF">A2933_01665</name>
</gene>
<dbReference type="PROSITE" id="PS51707">
    <property type="entry name" value="CYTH"/>
    <property type="match status" value="1"/>
</dbReference>
<sequence length="180" mass="21136">MTHEIETKVLNIDKNEIIKKIVSAGGKKTGETRLSVDWYRLTGTKEDKDPWFLRIRSNSEGKHEVTWKAKSETVGIARKHKEINLLIQESEKLTAIFEEIGLEKYAHQEKDRTSLTLKNCLLEIDQYPDMPAFLEIEGPNEESIKEIINLLSLEKNKTWQKGERILIQEIYELDWYQMNF</sequence>
<dbReference type="InterPro" id="IPR023577">
    <property type="entry name" value="CYTH_domain"/>
</dbReference>
<reference evidence="2 3" key="1">
    <citation type="journal article" date="2016" name="Nat. Commun.">
        <title>Thousands of microbial genomes shed light on interconnected biogeochemical processes in an aquifer system.</title>
        <authorList>
            <person name="Anantharaman K."/>
            <person name="Brown C.T."/>
            <person name="Hug L.A."/>
            <person name="Sharon I."/>
            <person name="Castelle C.J."/>
            <person name="Probst A.J."/>
            <person name="Thomas B.C."/>
            <person name="Singh A."/>
            <person name="Wilkins M.J."/>
            <person name="Karaoz U."/>
            <person name="Brodie E.L."/>
            <person name="Williams K.H."/>
            <person name="Hubbard S.S."/>
            <person name="Banfield J.F."/>
        </authorList>
    </citation>
    <scope>NUCLEOTIDE SEQUENCE [LARGE SCALE GENOMIC DNA]</scope>
</reference>
<accession>A0A1F6XCJ4</accession>
<organism evidence="2 3">
    <name type="scientific">Candidatus Nomurabacteria bacterium RIFCSPLOWO2_01_FULL_46_18</name>
    <dbReference type="NCBI Taxonomy" id="1801783"/>
    <lineage>
        <taxon>Bacteria</taxon>
        <taxon>Candidatus Nomuraibacteriota</taxon>
    </lineage>
</organism>
<name>A0A1F6XCJ4_9BACT</name>
<proteinExistence type="predicted"/>
<dbReference type="Pfam" id="PF01928">
    <property type="entry name" value="CYTH"/>
    <property type="match status" value="1"/>
</dbReference>
<evidence type="ECO:0000313" key="3">
    <source>
        <dbReference type="Proteomes" id="UP000179381"/>
    </source>
</evidence>
<dbReference type="Gene3D" id="2.40.320.10">
    <property type="entry name" value="Hypothetical Protein Pfu-838710-001"/>
    <property type="match status" value="1"/>
</dbReference>
<protein>
    <recommendedName>
        <fullName evidence="1">CYTH domain-containing protein</fullName>
    </recommendedName>
</protein>
<dbReference type="AlphaFoldDB" id="A0A1F6XCJ4"/>
<dbReference type="InterPro" id="IPR033469">
    <property type="entry name" value="CYTH-like_dom_sf"/>
</dbReference>
<dbReference type="EMBL" id="MFVH01000023">
    <property type="protein sequence ID" value="OGI91708.1"/>
    <property type="molecule type" value="Genomic_DNA"/>
</dbReference>